<evidence type="ECO:0000313" key="1">
    <source>
        <dbReference type="EMBL" id="MCB6827744.1"/>
    </source>
</evidence>
<keyword evidence="1" id="KW-0808">Transferase</keyword>
<dbReference type="AlphaFoldDB" id="A0AAW4U565"/>
<accession>A0AAW4U565</accession>
<dbReference type="InterPro" id="IPR027417">
    <property type="entry name" value="P-loop_NTPase"/>
</dbReference>
<dbReference type="Proteomes" id="UP001198190">
    <property type="component" value="Unassembled WGS sequence"/>
</dbReference>
<gene>
    <name evidence="1" type="ORF">LIY65_03485</name>
</gene>
<keyword evidence="1" id="KW-0418">Kinase</keyword>
<sequence length="38" mass="4213">TGKKWGEASNYDLIVNTSNASLDKIADAIIEYINKVQE</sequence>
<comment type="caution">
    <text evidence="1">The sequence shown here is derived from an EMBL/GenBank/DDBJ whole genome shotgun (WGS) entry which is preliminary data.</text>
</comment>
<proteinExistence type="predicted"/>
<protein>
    <submittedName>
        <fullName evidence="1">Cytidylate kinase-like family protein</fullName>
    </submittedName>
</protein>
<evidence type="ECO:0000313" key="2">
    <source>
        <dbReference type="Proteomes" id="UP001198190"/>
    </source>
</evidence>
<dbReference type="GO" id="GO:0016301">
    <property type="term" value="F:kinase activity"/>
    <property type="evidence" value="ECO:0007669"/>
    <property type="project" value="UniProtKB-KW"/>
</dbReference>
<dbReference type="Gene3D" id="3.40.50.300">
    <property type="entry name" value="P-loop containing nucleotide triphosphate hydrolases"/>
    <property type="match status" value="1"/>
</dbReference>
<organism evidence="1 2">
    <name type="scientific">Megamonas funiformis</name>
    <dbReference type="NCBI Taxonomy" id="437897"/>
    <lineage>
        <taxon>Bacteria</taxon>
        <taxon>Bacillati</taxon>
        <taxon>Bacillota</taxon>
        <taxon>Negativicutes</taxon>
        <taxon>Selenomonadales</taxon>
        <taxon>Selenomonadaceae</taxon>
        <taxon>Megamonas</taxon>
    </lineage>
</organism>
<name>A0AAW4U565_9FIRM</name>
<reference evidence="1" key="1">
    <citation type="submission" date="2021-10" db="EMBL/GenBank/DDBJ databases">
        <title>Collection of gut derived symbiotic bacterial strains cultured from healthy donors.</title>
        <authorList>
            <person name="Lin H."/>
            <person name="Littmann E."/>
            <person name="Claire K."/>
            <person name="Pamer E."/>
        </authorList>
    </citation>
    <scope>NUCLEOTIDE SEQUENCE</scope>
    <source>
        <strain evidence="1">MSK.7.16</strain>
    </source>
</reference>
<feature type="non-terminal residue" evidence="1">
    <location>
        <position position="1"/>
    </location>
</feature>
<dbReference type="EMBL" id="JAJCGD010000006">
    <property type="protein sequence ID" value="MCB6827744.1"/>
    <property type="molecule type" value="Genomic_DNA"/>
</dbReference>